<organism evidence="1 2">
    <name type="scientific">Neobacillus vireti LMG 21834</name>
    <dbReference type="NCBI Taxonomy" id="1131730"/>
    <lineage>
        <taxon>Bacteria</taxon>
        <taxon>Bacillati</taxon>
        <taxon>Bacillota</taxon>
        <taxon>Bacilli</taxon>
        <taxon>Bacillales</taxon>
        <taxon>Bacillaceae</taxon>
        <taxon>Neobacillus</taxon>
    </lineage>
</organism>
<dbReference type="Pfam" id="PF06240">
    <property type="entry name" value="COXG"/>
    <property type="match status" value="1"/>
</dbReference>
<comment type="caution">
    <text evidence="1">The sequence shown here is derived from an EMBL/GenBank/DDBJ whole genome shotgun (WGS) entry which is preliminary data.</text>
</comment>
<dbReference type="SUPFAM" id="SSF55961">
    <property type="entry name" value="Bet v1-like"/>
    <property type="match status" value="1"/>
</dbReference>
<accession>A0AB94IU04</accession>
<dbReference type="InterPro" id="IPR023393">
    <property type="entry name" value="START-like_dom_sf"/>
</dbReference>
<dbReference type="Proteomes" id="UP000018877">
    <property type="component" value="Unassembled WGS sequence"/>
</dbReference>
<gene>
    <name evidence="1" type="ORF">BAVI_01924</name>
</gene>
<keyword evidence="2" id="KW-1185">Reference proteome</keyword>
<name>A0AB94IU04_9BACI</name>
<dbReference type="Gene3D" id="3.30.530.20">
    <property type="match status" value="1"/>
</dbReference>
<reference evidence="1 2" key="1">
    <citation type="journal article" date="2014" name="Environ. Microbiol.">
        <title>The nitrate-ammonifying and nosZ-carrying bacterium Bacillus vireti is a potent source and sink for nitric and nitrous oxide under high nitrate conditions.</title>
        <authorList>
            <person name="Mania D."/>
            <person name="Heylen K."/>
            <person name="van Spanning R.J."/>
            <person name="Frostegard A."/>
        </authorList>
    </citation>
    <scope>NUCLEOTIDE SEQUENCE [LARGE SCALE GENOMIC DNA]</scope>
    <source>
        <strain evidence="1 2">LMG 21834</strain>
    </source>
</reference>
<evidence type="ECO:0000313" key="1">
    <source>
        <dbReference type="EMBL" id="ETI70467.1"/>
    </source>
</evidence>
<evidence type="ECO:0000313" key="2">
    <source>
        <dbReference type="Proteomes" id="UP000018877"/>
    </source>
</evidence>
<dbReference type="InterPro" id="IPR010419">
    <property type="entry name" value="CO_DH_gsu"/>
</dbReference>
<proteinExistence type="predicted"/>
<dbReference type="AlphaFoldDB" id="A0AB94IU04"/>
<dbReference type="PANTHER" id="PTHR38588:SF1">
    <property type="entry name" value="BLL0334 PROTEIN"/>
    <property type="match status" value="1"/>
</dbReference>
<dbReference type="RefSeq" id="WP_024026604.1">
    <property type="nucleotide sequence ID" value="NZ_ALAN01000015.1"/>
</dbReference>
<dbReference type="EMBL" id="ALAN01000015">
    <property type="protein sequence ID" value="ETI70467.1"/>
    <property type="molecule type" value="Genomic_DNA"/>
</dbReference>
<protein>
    <submittedName>
        <fullName evidence="1">Carbon monoxide dehydrogenase subunit G</fullName>
    </submittedName>
</protein>
<sequence>MKIEYGCTLGLPRGIVWRDLKDGNILRNSLPGCKSFVEQANGIYQAELEINIGPIDDVFIFEIWREKEKSPSYYRLLVKGKGNLGEIDTTVDILMEESQGATKLTFCADAQVTGVLSLAGERILAAGAKKSLESFFQKMEKEMKRRLYQLKRGSR</sequence>
<dbReference type="PANTHER" id="PTHR38588">
    <property type="entry name" value="BLL0334 PROTEIN"/>
    <property type="match status" value="1"/>
</dbReference>